<protein>
    <recommendedName>
        <fullName evidence="2">N-acetyltransferase ESCO zinc-finger domain-containing protein</fullName>
    </recommendedName>
</protein>
<evidence type="ECO:0000313" key="3">
    <source>
        <dbReference type="EMBL" id="KAF5373012.1"/>
    </source>
</evidence>
<comment type="caution">
    <text evidence="3">The sequence shown here is derived from an EMBL/GenBank/DDBJ whole genome shotgun (WGS) entry which is preliminary data.</text>
</comment>
<feature type="compositionally biased region" description="Low complexity" evidence="1">
    <location>
        <begin position="17"/>
        <end position="30"/>
    </location>
</feature>
<name>A0A8H5LXB0_9AGAR</name>
<evidence type="ECO:0000313" key="4">
    <source>
        <dbReference type="Proteomes" id="UP000559256"/>
    </source>
</evidence>
<feature type="compositionally biased region" description="Polar residues" evidence="1">
    <location>
        <begin position="60"/>
        <end position="72"/>
    </location>
</feature>
<accession>A0A8H5LXB0</accession>
<dbReference type="Proteomes" id="UP000559256">
    <property type="component" value="Unassembled WGS sequence"/>
</dbReference>
<dbReference type="EMBL" id="JAACJM010000004">
    <property type="protein sequence ID" value="KAF5373012.1"/>
    <property type="molecule type" value="Genomic_DNA"/>
</dbReference>
<evidence type="ECO:0000259" key="2">
    <source>
        <dbReference type="Pfam" id="PF13878"/>
    </source>
</evidence>
<dbReference type="InterPro" id="IPR028005">
    <property type="entry name" value="AcTrfase_ESCO_Znf_dom"/>
</dbReference>
<dbReference type="Pfam" id="PF13878">
    <property type="entry name" value="zf-C2H2_3"/>
    <property type="match status" value="1"/>
</dbReference>
<dbReference type="OrthoDB" id="428854at2759"/>
<proteinExistence type="predicted"/>
<sequence length="141" mass="15986">MTTKVHRTYGSSNRNKSNFTPSSPTSNLSSSPPPQETRKRSFEETFSRSNKPPFAKRPKLSSSKPNEAQKQKTFTQLHFCIDQTVIKTCSLCGLSYTKGAEDDVALHRAHCMKVQKGMEWSREEEKESIKAGSRRLSLMRS</sequence>
<evidence type="ECO:0000256" key="1">
    <source>
        <dbReference type="SAM" id="MobiDB-lite"/>
    </source>
</evidence>
<keyword evidence="4" id="KW-1185">Reference proteome</keyword>
<gene>
    <name evidence="3" type="ORF">D9758_001624</name>
</gene>
<feature type="region of interest" description="Disordered" evidence="1">
    <location>
        <begin position="1"/>
        <end position="72"/>
    </location>
</feature>
<feature type="compositionally biased region" description="Basic and acidic residues" evidence="1">
    <location>
        <begin position="36"/>
        <end position="46"/>
    </location>
</feature>
<feature type="domain" description="N-acetyltransferase ESCO zinc-finger" evidence="2">
    <location>
        <begin position="76"/>
        <end position="111"/>
    </location>
</feature>
<dbReference type="AlphaFoldDB" id="A0A8H5LXB0"/>
<reference evidence="3 4" key="1">
    <citation type="journal article" date="2020" name="ISME J.">
        <title>Uncovering the hidden diversity of litter-decomposition mechanisms in mushroom-forming fungi.</title>
        <authorList>
            <person name="Floudas D."/>
            <person name="Bentzer J."/>
            <person name="Ahren D."/>
            <person name="Johansson T."/>
            <person name="Persson P."/>
            <person name="Tunlid A."/>
        </authorList>
    </citation>
    <scope>NUCLEOTIDE SEQUENCE [LARGE SCALE GENOMIC DNA]</scope>
    <source>
        <strain evidence="3 4">CBS 291.85</strain>
    </source>
</reference>
<organism evidence="3 4">
    <name type="scientific">Tetrapyrgos nigripes</name>
    <dbReference type="NCBI Taxonomy" id="182062"/>
    <lineage>
        <taxon>Eukaryota</taxon>
        <taxon>Fungi</taxon>
        <taxon>Dikarya</taxon>
        <taxon>Basidiomycota</taxon>
        <taxon>Agaricomycotina</taxon>
        <taxon>Agaricomycetes</taxon>
        <taxon>Agaricomycetidae</taxon>
        <taxon>Agaricales</taxon>
        <taxon>Marasmiineae</taxon>
        <taxon>Marasmiaceae</taxon>
        <taxon>Tetrapyrgos</taxon>
    </lineage>
</organism>